<dbReference type="Proteomes" id="UP001482231">
    <property type="component" value="Unassembled WGS sequence"/>
</dbReference>
<proteinExistence type="predicted"/>
<feature type="non-terminal residue" evidence="2">
    <location>
        <position position="1"/>
    </location>
</feature>
<organism evidence="2 3">
    <name type="scientific">Thiobacter aerophilum</name>
    <dbReference type="NCBI Taxonomy" id="3121275"/>
    <lineage>
        <taxon>Bacteria</taxon>
        <taxon>Pseudomonadati</taxon>
        <taxon>Pseudomonadota</taxon>
        <taxon>Betaproteobacteria</taxon>
        <taxon>Burkholderiales</taxon>
        <taxon>Thiobacteraceae</taxon>
        <taxon>Thiobacter</taxon>
    </lineage>
</organism>
<feature type="region of interest" description="Disordered" evidence="1">
    <location>
        <begin position="1"/>
        <end position="70"/>
    </location>
</feature>
<comment type="caution">
    <text evidence="2">The sequence shown here is derived from an EMBL/GenBank/DDBJ whole genome shotgun (WGS) entry which is preliminary data.</text>
</comment>
<protein>
    <submittedName>
        <fullName evidence="2">Uncharacterized protein</fullName>
    </submittedName>
</protein>
<dbReference type="RefSeq" id="WP_347309206.1">
    <property type="nucleotide sequence ID" value="NZ_JBAJEX010000024.1"/>
</dbReference>
<sequence length="70" mass="7322">PVAPPKGATKPRHRGETTATSNPENHAQGFAVGRAGRQSLLQGTIEPGLGDGFAVDPGQQRRAGRDHPDE</sequence>
<accession>A0ABV0EKJ6</accession>
<evidence type="ECO:0000313" key="2">
    <source>
        <dbReference type="EMBL" id="MEO1768093.1"/>
    </source>
</evidence>
<evidence type="ECO:0000313" key="3">
    <source>
        <dbReference type="Proteomes" id="UP001482231"/>
    </source>
</evidence>
<gene>
    <name evidence="2" type="ORF">V6E02_12890</name>
</gene>
<name>A0ABV0EKJ6_9BURK</name>
<evidence type="ECO:0000256" key="1">
    <source>
        <dbReference type="SAM" id="MobiDB-lite"/>
    </source>
</evidence>
<keyword evidence="3" id="KW-1185">Reference proteome</keyword>
<reference evidence="2 3" key="1">
    <citation type="submission" date="2024-02" db="EMBL/GenBank/DDBJ databases">
        <title>New thermophilic sulfur-oxidizing bacteria from a hot springs of the Uzon caldera (Kamchatka, Russia).</title>
        <authorList>
            <person name="Dukat A.M."/>
            <person name="Elcheninov A.G."/>
            <person name="Frolov E.N."/>
        </authorList>
    </citation>
    <scope>NUCLEOTIDE SEQUENCE [LARGE SCALE GENOMIC DNA]</scope>
    <source>
        <strain evidence="2 3">AK1</strain>
    </source>
</reference>
<dbReference type="EMBL" id="JBAJEX010000024">
    <property type="protein sequence ID" value="MEO1768093.1"/>
    <property type="molecule type" value="Genomic_DNA"/>
</dbReference>